<dbReference type="PANTHER" id="PTHR11562:SF17">
    <property type="entry name" value="RE54080P-RELATED"/>
    <property type="match status" value="1"/>
</dbReference>
<dbReference type="Pfam" id="PF01545">
    <property type="entry name" value="Cation_efflux"/>
    <property type="match status" value="1"/>
</dbReference>
<dbReference type="EMBL" id="ASHL01000007">
    <property type="protein sequence ID" value="EPD12662.1"/>
    <property type="molecule type" value="Genomic_DNA"/>
</dbReference>
<feature type="transmembrane region" description="Helical" evidence="6">
    <location>
        <begin position="210"/>
        <end position="233"/>
    </location>
</feature>
<evidence type="ECO:0000256" key="5">
    <source>
        <dbReference type="ARBA" id="ARBA00023136"/>
    </source>
</evidence>
<keyword evidence="3" id="KW-0813">Transport</keyword>
<keyword evidence="2 6" id="KW-0812">Transmembrane</keyword>
<feature type="transmembrane region" description="Helical" evidence="6">
    <location>
        <begin position="150"/>
        <end position="171"/>
    </location>
</feature>
<organism evidence="8 9">
    <name type="scientific">Cycloclasticus pugetii</name>
    <dbReference type="NCBI Taxonomy" id="34068"/>
    <lineage>
        <taxon>Bacteria</taxon>
        <taxon>Pseudomonadati</taxon>
        <taxon>Pseudomonadota</taxon>
        <taxon>Gammaproteobacteria</taxon>
        <taxon>Thiotrichales</taxon>
        <taxon>Piscirickettsiaceae</taxon>
        <taxon>Cycloclasticus</taxon>
    </lineage>
</organism>
<dbReference type="GO" id="GO:0005886">
    <property type="term" value="C:plasma membrane"/>
    <property type="evidence" value="ECO:0007669"/>
    <property type="project" value="TreeGrafter"/>
</dbReference>
<evidence type="ECO:0000313" key="8">
    <source>
        <dbReference type="EMBL" id="EPD12662.1"/>
    </source>
</evidence>
<keyword evidence="5 6" id="KW-0472">Membrane</keyword>
<dbReference type="InterPro" id="IPR027469">
    <property type="entry name" value="Cation_efflux_TMD_sf"/>
</dbReference>
<feature type="transmembrane region" description="Helical" evidence="6">
    <location>
        <begin position="276"/>
        <end position="294"/>
    </location>
</feature>
<dbReference type="InterPro" id="IPR058533">
    <property type="entry name" value="Cation_efflux_TM"/>
</dbReference>
<protein>
    <submittedName>
        <fullName evidence="8">Co/Zn/Cd efflux system protein</fullName>
    </submittedName>
</protein>
<keyword evidence="4 6" id="KW-1133">Transmembrane helix</keyword>
<dbReference type="PANTHER" id="PTHR11562">
    <property type="entry name" value="CATION EFFLUX PROTEIN/ ZINC TRANSPORTER"/>
    <property type="match status" value="1"/>
</dbReference>
<feature type="transmembrane region" description="Helical" evidence="6">
    <location>
        <begin position="122"/>
        <end position="144"/>
    </location>
</feature>
<accession>A0AB33Z079</accession>
<keyword evidence="9" id="KW-1185">Reference proteome</keyword>
<dbReference type="GO" id="GO:0005385">
    <property type="term" value="F:zinc ion transmembrane transporter activity"/>
    <property type="evidence" value="ECO:0007669"/>
    <property type="project" value="TreeGrafter"/>
</dbReference>
<evidence type="ECO:0000256" key="3">
    <source>
        <dbReference type="ARBA" id="ARBA00022906"/>
    </source>
</evidence>
<comment type="caution">
    <text evidence="8">The sequence shown here is derived from an EMBL/GenBank/DDBJ whole genome shotgun (WGS) entry which is preliminary data.</text>
</comment>
<name>A0AB33Z079_9GAMM</name>
<dbReference type="InterPro" id="IPR036163">
    <property type="entry name" value="HMA_dom_sf"/>
</dbReference>
<dbReference type="AlphaFoldDB" id="A0AB33Z079"/>
<evidence type="ECO:0000256" key="1">
    <source>
        <dbReference type="ARBA" id="ARBA00004141"/>
    </source>
</evidence>
<dbReference type="GO" id="GO:0046872">
    <property type="term" value="F:metal ion binding"/>
    <property type="evidence" value="ECO:0007669"/>
    <property type="project" value="InterPro"/>
</dbReference>
<evidence type="ECO:0000259" key="7">
    <source>
        <dbReference type="Pfam" id="PF01545"/>
    </source>
</evidence>
<dbReference type="SUPFAM" id="SSF55008">
    <property type="entry name" value="HMA, heavy metal-associated domain"/>
    <property type="match status" value="1"/>
</dbReference>
<dbReference type="SUPFAM" id="SSF161111">
    <property type="entry name" value="Cation efflux protein transmembrane domain-like"/>
    <property type="match status" value="1"/>
</dbReference>
<evidence type="ECO:0000313" key="9">
    <source>
        <dbReference type="Proteomes" id="UP000015462"/>
    </source>
</evidence>
<feature type="transmembrane region" description="Helical" evidence="6">
    <location>
        <begin position="183"/>
        <end position="204"/>
    </location>
</feature>
<dbReference type="InterPro" id="IPR050681">
    <property type="entry name" value="CDF/SLC30A"/>
</dbReference>
<dbReference type="Proteomes" id="UP000015462">
    <property type="component" value="Unassembled WGS sequence"/>
</dbReference>
<evidence type="ECO:0000256" key="6">
    <source>
        <dbReference type="SAM" id="Phobius"/>
    </source>
</evidence>
<keyword evidence="3" id="KW-0862">Zinc</keyword>
<feature type="transmembrane region" description="Helical" evidence="6">
    <location>
        <begin position="253"/>
        <end position="270"/>
    </location>
</feature>
<comment type="subcellular location">
    <subcellularLocation>
        <location evidence="1">Membrane</location>
        <topology evidence="1">Multi-pass membrane protein</topology>
    </subcellularLocation>
</comment>
<keyword evidence="3" id="KW-0406">Ion transport</keyword>
<keyword evidence="3" id="KW-0864">Zinc transport</keyword>
<gene>
    <name evidence="8" type="ORF">L196_08654</name>
</gene>
<evidence type="ECO:0000256" key="2">
    <source>
        <dbReference type="ARBA" id="ARBA00022692"/>
    </source>
</evidence>
<feature type="domain" description="Cation efflux protein transmembrane" evidence="7">
    <location>
        <begin position="125"/>
        <end position="294"/>
    </location>
</feature>
<dbReference type="Gene3D" id="1.20.1510.10">
    <property type="entry name" value="Cation efflux protein transmembrane domain"/>
    <property type="match status" value="1"/>
</dbReference>
<reference evidence="8 9" key="1">
    <citation type="journal article" date="2013" name="Genome Announc.">
        <title>Genome Sequence of the Pyrene- and Fluoranthene-Degrading Bacterium Cycloclasticus sp. Strain PY97M.</title>
        <authorList>
            <person name="Cui Z."/>
            <person name="Xu G."/>
            <person name="Li Q."/>
            <person name="Gao W."/>
            <person name="Zheng L."/>
        </authorList>
    </citation>
    <scope>NUCLEOTIDE SEQUENCE [LARGE SCALE GENOMIC DNA]</scope>
    <source>
        <strain evidence="8 9">PY97M</strain>
    </source>
</reference>
<proteinExistence type="predicted"/>
<evidence type="ECO:0000256" key="4">
    <source>
        <dbReference type="ARBA" id="ARBA00022989"/>
    </source>
</evidence>
<dbReference type="RefSeq" id="WP_016390679.1">
    <property type="nucleotide sequence ID" value="NZ_FQZJ01000009.1"/>
</dbReference>
<sequence length="308" mass="33508">MLTVNTMTNDLNDKTESLLNGDIETWISCVSVFNVTKMDCPSEENLIRTAFANFGEDVTFEFDISSRTVRLYHHPNITETIEATLNSVGLGAKLISRESVDCDTSQRVKDASLHSEQRESRVLIWLLVINAIMFLLEIIVGIMAQSTGLIADSLDMFADAAVYGVSLYAVGKSAQLKLKSAHFSGWLQLALALGVLFEVMRRAIYGSEPVSTLMMGMGAIALIANIACLLLIFKSRNDGAHMKASWIFSANDVLANIGVIVAGSLVALSGSQIPDLVIGLIIGLIVLYGARRILSLKITDNDEKNEAF</sequence>